<gene>
    <name evidence="2" type="ORF">D3869_10675</name>
</gene>
<feature type="region of interest" description="Disordered" evidence="1">
    <location>
        <begin position="78"/>
        <end position="98"/>
    </location>
</feature>
<protein>
    <submittedName>
        <fullName evidence="2">Uncharacterized protein</fullName>
    </submittedName>
</protein>
<evidence type="ECO:0000313" key="2">
    <source>
        <dbReference type="EMBL" id="QCO15656.1"/>
    </source>
</evidence>
<sequence>MTEDEFRELLDRHGGDLERWPRATLREARRLLAQSVTAQAMLDEMVAIELALAETDGDEVPPDGLADRIFERAFGARTASSDALSPDAAPVPGTIRPV</sequence>
<dbReference type="EMBL" id="CP032345">
    <property type="protein sequence ID" value="QCO15656.1"/>
    <property type="molecule type" value="Genomic_DNA"/>
</dbReference>
<proteinExistence type="predicted"/>
<evidence type="ECO:0000313" key="3">
    <source>
        <dbReference type="Proteomes" id="UP000298693"/>
    </source>
</evidence>
<evidence type="ECO:0000256" key="1">
    <source>
        <dbReference type="SAM" id="MobiDB-lite"/>
    </source>
</evidence>
<dbReference type="RefSeq" id="WP_137140033.1">
    <property type="nucleotide sequence ID" value="NZ_CP032345.1"/>
</dbReference>
<organism evidence="2 3">
    <name type="scientific">Azospirillum brasilense</name>
    <dbReference type="NCBI Taxonomy" id="192"/>
    <lineage>
        <taxon>Bacteria</taxon>
        <taxon>Pseudomonadati</taxon>
        <taxon>Pseudomonadota</taxon>
        <taxon>Alphaproteobacteria</taxon>
        <taxon>Rhodospirillales</taxon>
        <taxon>Azospirillaceae</taxon>
        <taxon>Azospirillum</taxon>
    </lineage>
</organism>
<dbReference type="Proteomes" id="UP000298693">
    <property type="component" value="Chromosome"/>
</dbReference>
<dbReference type="AlphaFoldDB" id="A0A4D8R4L3"/>
<name>A0A4D8R4L3_AZOBR</name>
<reference evidence="2 3" key="1">
    <citation type="submission" date="2018-09" db="EMBL/GenBank/DDBJ databases">
        <title>Whole genome based analysis of evolution and adaptive divergence in Indian and Brazilian strains of Azospirillum brasilense.</title>
        <authorList>
            <person name="Singh C."/>
            <person name="Tripathi A.K."/>
        </authorList>
    </citation>
    <scope>NUCLEOTIDE SEQUENCE [LARGE SCALE GENOMIC DNA]</scope>
    <source>
        <strain evidence="2 3">MTCC4039</strain>
    </source>
</reference>
<feature type="compositionally biased region" description="Low complexity" evidence="1">
    <location>
        <begin position="79"/>
        <end position="90"/>
    </location>
</feature>
<accession>A0A4D8R4L3</accession>